<gene>
    <name evidence="1" type="ordered locus">SCAB_87161</name>
</gene>
<reference evidence="1 2" key="1">
    <citation type="journal article" date="2010" name="Mol. Plant Microbe Interact.">
        <title>Streptomyces scabies 87-22 contains a coronafacic acid-like biosynthetic cluster that contributes to plant-microbe interactions.</title>
        <authorList>
            <person name="Bignell D.R."/>
            <person name="Seipke R.F."/>
            <person name="Huguet-Tapia J.C."/>
            <person name="Chambers A.H."/>
            <person name="Parry R.J."/>
            <person name="Loria R."/>
        </authorList>
    </citation>
    <scope>NUCLEOTIDE SEQUENCE [LARGE SCALE GENOMIC DNA]</scope>
    <source>
        <strain evidence="1 2">87.22</strain>
    </source>
</reference>
<protein>
    <submittedName>
        <fullName evidence="1">Uncharacterized protein</fullName>
    </submittedName>
</protein>
<dbReference type="EMBL" id="FN554889">
    <property type="protein sequence ID" value="CBG75655.1"/>
    <property type="molecule type" value="Genomic_DNA"/>
</dbReference>
<evidence type="ECO:0000313" key="1">
    <source>
        <dbReference type="EMBL" id="CBG75655.1"/>
    </source>
</evidence>
<dbReference type="KEGG" id="scb:SCAB_87161"/>
<sequence length="41" mass="4485">MRRVDVVTACPLVGPVGRSTHRVPKIEKFTVPLNSVSPQGR</sequence>
<name>C9Z4M6_STRSW</name>
<dbReference type="STRING" id="680198.SCAB_87161"/>
<keyword evidence="2" id="KW-1185">Reference proteome</keyword>
<accession>C9Z4M6</accession>
<organism evidence="1 2">
    <name type="scientific">Streptomyces scabiei (strain 87.22)</name>
    <dbReference type="NCBI Taxonomy" id="680198"/>
    <lineage>
        <taxon>Bacteria</taxon>
        <taxon>Bacillati</taxon>
        <taxon>Actinomycetota</taxon>
        <taxon>Actinomycetes</taxon>
        <taxon>Kitasatosporales</taxon>
        <taxon>Streptomycetaceae</taxon>
        <taxon>Streptomyces</taxon>
    </lineage>
</organism>
<evidence type="ECO:0000313" key="2">
    <source>
        <dbReference type="Proteomes" id="UP000001444"/>
    </source>
</evidence>
<dbReference type="HOGENOM" id="CLU_3277574_0_0_11"/>
<proteinExistence type="predicted"/>
<dbReference type="AlphaFoldDB" id="C9Z4M6"/>
<dbReference type="Proteomes" id="UP000001444">
    <property type="component" value="Chromosome"/>
</dbReference>